<comment type="caution">
    <text evidence="7">The sequence shown here is derived from an EMBL/GenBank/DDBJ whole genome shotgun (WGS) entry which is preliminary data.</text>
</comment>
<feature type="transmembrane region" description="Helical" evidence="5">
    <location>
        <begin position="308"/>
        <end position="325"/>
    </location>
</feature>
<evidence type="ECO:0000256" key="1">
    <source>
        <dbReference type="ARBA" id="ARBA00004141"/>
    </source>
</evidence>
<comment type="subcellular location">
    <subcellularLocation>
        <location evidence="1">Membrane</location>
        <topology evidence="1">Multi-pass membrane protein</topology>
    </subcellularLocation>
</comment>
<dbReference type="GO" id="GO:0005230">
    <property type="term" value="F:extracellular ligand-gated monoatomic ion channel activity"/>
    <property type="evidence" value="ECO:0007669"/>
    <property type="project" value="InterPro"/>
</dbReference>
<evidence type="ECO:0000313" key="8">
    <source>
        <dbReference type="Proteomes" id="UP000525652"/>
    </source>
</evidence>
<dbReference type="InterPro" id="IPR006201">
    <property type="entry name" value="Neur_channel"/>
</dbReference>
<feature type="transmembrane region" description="Helical" evidence="5">
    <location>
        <begin position="206"/>
        <end position="226"/>
    </location>
</feature>
<dbReference type="GO" id="GO:0016020">
    <property type="term" value="C:membrane"/>
    <property type="evidence" value="ECO:0007669"/>
    <property type="project" value="UniProtKB-SubCell"/>
</dbReference>
<proteinExistence type="predicted"/>
<feature type="transmembrane region" description="Helical" evidence="5">
    <location>
        <begin position="269"/>
        <end position="288"/>
    </location>
</feature>
<feature type="domain" description="Neurotransmitter-gated ion-channel ligand-binding" evidence="6">
    <location>
        <begin position="5"/>
        <end position="202"/>
    </location>
</feature>
<keyword evidence="8" id="KW-1185">Reference proteome</keyword>
<dbReference type="GO" id="GO:0004888">
    <property type="term" value="F:transmembrane signaling receptor activity"/>
    <property type="evidence" value="ECO:0007669"/>
    <property type="project" value="InterPro"/>
</dbReference>
<evidence type="ECO:0000256" key="3">
    <source>
        <dbReference type="ARBA" id="ARBA00022989"/>
    </source>
</evidence>
<dbReference type="AlphaFoldDB" id="A0A7X1B158"/>
<keyword evidence="3 5" id="KW-1133">Transmembrane helix</keyword>
<dbReference type="PANTHER" id="PTHR18945">
    <property type="entry name" value="NEUROTRANSMITTER GATED ION CHANNEL"/>
    <property type="match status" value="1"/>
</dbReference>
<gene>
    <name evidence="7" type="ORF">H5P30_18265</name>
</gene>
<dbReference type="InterPro" id="IPR006202">
    <property type="entry name" value="Neur_chan_lig-bd"/>
</dbReference>
<evidence type="ECO:0000256" key="5">
    <source>
        <dbReference type="SAM" id="Phobius"/>
    </source>
</evidence>
<dbReference type="Pfam" id="PF02931">
    <property type="entry name" value="Neur_chan_LBD"/>
    <property type="match status" value="1"/>
</dbReference>
<name>A0A7X1B158_9BACT</name>
<evidence type="ECO:0000259" key="6">
    <source>
        <dbReference type="Pfam" id="PF02931"/>
    </source>
</evidence>
<keyword evidence="4 5" id="KW-0472">Membrane</keyword>
<sequence>MPNPPGRPTEVKVGVFLADIIDVDELNETFEVELILTAEWEDPRLAFDPAEEGTAEKLFQGAFQFNEIYAAWWPQLLFVNQIGSGDTNAVKISIFPDGRVRYLDQRSVLLETPMALRAFPFDHQSLVAKIVSFGDYSNQVKLTVDERVSGASEEYAEVNDKVNIAQWELKSVELEEGEADFRYYGGRENFSELTLTIGLKRKSGNLIWKVILPLVILVLLMWAVFWMDEDNLSDRLNVSFIGILTIVAYQFLIDGSMPRIDYFTFTDAVLLYSFLVMCLTIFESLVLYSLCKKGRKEFAEKIDVVFRWFFPVLYFTGVIASYFYYI</sequence>
<dbReference type="InterPro" id="IPR036719">
    <property type="entry name" value="Neuro-gated_channel_TM_sf"/>
</dbReference>
<dbReference type="Gene3D" id="2.70.170.10">
    <property type="entry name" value="Neurotransmitter-gated ion-channel ligand-binding domain"/>
    <property type="match status" value="1"/>
</dbReference>
<accession>A0A7X1B158</accession>
<keyword evidence="2 5" id="KW-0812">Transmembrane</keyword>
<organism evidence="7 8">
    <name type="scientific">Puniceicoccus vermicola</name>
    <dbReference type="NCBI Taxonomy" id="388746"/>
    <lineage>
        <taxon>Bacteria</taxon>
        <taxon>Pseudomonadati</taxon>
        <taxon>Verrucomicrobiota</taxon>
        <taxon>Opitutia</taxon>
        <taxon>Puniceicoccales</taxon>
        <taxon>Puniceicoccaceae</taxon>
        <taxon>Puniceicoccus</taxon>
    </lineage>
</organism>
<evidence type="ECO:0000313" key="7">
    <source>
        <dbReference type="EMBL" id="MBC2603728.1"/>
    </source>
</evidence>
<dbReference type="CDD" id="cd18988">
    <property type="entry name" value="LGIC_ECD_bact"/>
    <property type="match status" value="1"/>
</dbReference>
<dbReference type="InterPro" id="IPR038050">
    <property type="entry name" value="Neuro_actylchol_rec"/>
</dbReference>
<dbReference type="SUPFAM" id="SSF63712">
    <property type="entry name" value="Nicotinic receptor ligand binding domain-like"/>
    <property type="match status" value="1"/>
</dbReference>
<feature type="transmembrane region" description="Helical" evidence="5">
    <location>
        <begin position="238"/>
        <end position="257"/>
    </location>
</feature>
<dbReference type="EMBL" id="JACHVA010000131">
    <property type="protein sequence ID" value="MBC2603728.1"/>
    <property type="molecule type" value="Genomic_DNA"/>
</dbReference>
<evidence type="ECO:0000256" key="4">
    <source>
        <dbReference type="ARBA" id="ARBA00023136"/>
    </source>
</evidence>
<dbReference type="Proteomes" id="UP000525652">
    <property type="component" value="Unassembled WGS sequence"/>
</dbReference>
<dbReference type="InterPro" id="IPR036734">
    <property type="entry name" value="Neur_chan_lig-bd_sf"/>
</dbReference>
<dbReference type="Gene3D" id="1.20.58.390">
    <property type="entry name" value="Neurotransmitter-gated ion-channel transmembrane domain"/>
    <property type="match status" value="1"/>
</dbReference>
<reference evidence="7 8" key="1">
    <citation type="submission" date="2020-07" db="EMBL/GenBank/DDBJ databases">
        <authorList>
            <person name="Feng X."/>
        </authorList>
    </citation>
    <scope>NUCLEOTIDE SEQUENCE [LARGE SCALE GENOMIC DNA]</scope>
    <source>
        <strain evidence="7 8">JCM14086</strain>
    </source>
</reference>
<evidence type="ECO:0000256" key="2">
    <source>
        <dbReference type="ARBA" id="ARBA00022692"/>
    </source>
</evidence>
<protein>
    <recommendedName>
        <fullName evidence="6">Neurotransmitter-gated ion-channel ligand-binding domain-containing protein</fullName>
    </recommendedName>
</protein>
<dbReference type="SUPFAM" id="SSF90112">
    <property type="entry name" value="Neurotransmitter-gated ion-channel transmembrane pore"/>
    <property type="match status" value="1"/>
</dbReference>